<proteinExistence type="predicted"/>
<dbReference type="AlphaFoldDB" id="A0A0B6ZXJ7"/>
<protein>
    <submittedName>
        <fullName evidence="1">Uncharacterized protein</fullName>
    </submittedName>
</protein>
<evidence type="ECO:0000313" key="1">
    <source>
        <dbReference type="EMBL" id="CEK73318.1"/>
    </source>
</evidence>
<sequence>MCCHCDVLYLPSKTEETTPSSSTSIHKDDPLSMETKISMKIIFEHPKHKTMSIYKVVLDGHAPLSELKEDMEHRLRTEPCNQVWYSMESLFLRHQL</sequence>
<dbReference type="EMBL" id="HACG01026453">
    <property type="protein sequence ID" value="CEK73318.1"/>
    <property type="molecule type" value="Transcribed_RNA"/>
</dbReference>
<name>A0A0B6ZXJ7_9EUPU</name>
<reference evidence="1" key="1">
    <citation type="submission" date="2014-12" db="EMBL/GenBank/DDBJ databases">
        <title>Insight into the proteome of Arion vulgaris.</title>
        <authorList>
            <person name="Aradska J."/>
            <person name="Bulat T."/>
            <person name="Smidak R."/>
            <person name="Sarate P."/>
            <person name="Gangsoo J."/>
            <person name="Sialana F."/>
            <person name="Bilban M."/>
            <person name="Lubec G."/>
        </authorList>
    </citation>
    <scope>NUCLEOTIDE SEQUENCE</scope>
    <source>
        <tissue evidence="1">Skin</tissue>
    </source>
</reference>
<gene>
    <name evidence="1" type="primary">ORF86221</name>
</gene>
<accession>A0A0B6ZXJ7</accession>
<organism evidence="1">
    <name type="scientific">Arion vulgaris</name>
    <dbReference type="NCBI Taxonomy" id="1028688"/>
    <lineage>
        <taxon>Eukaryota</taxon>
        <taxon>Metazoa</taxon>
        <taxon>Spiralia</taxon>
        <taxon>Lophotrochozoa</taxon>
        <taxon>Mollusca</taxon>
        <taxon>Gastropoda</taxon>
        <taxon>Heterobranchia</taxon>
        <taxon>Euthyneura</taxon>
        <taxon>Panpulmonata</taxon>
        <taxon>Eupulmonata</taxon>
        <taxon>Stylommatophora</taxon>
        <taxon>Helicina</taxon>
        <taxon>Arionoidea</taxon>
        <taxon>Arionidae</taxon>
        <taxon>Arion</taxon>
    </lineage>
</organism>